<feature type="non-terminal residue" evidence="1">
    <location>
        <position position="41"/>
    </location>
</feature>
<accession>A0A6J4TCG1</accession>
<sequence>DREKNAALRLPLPVGEERDQGRRGLYVPDLLHLARRGAPER</sequence>
<evidence type="ECO:0000313" key="1">
    <source>
        <dbReference type="EMBL" id="CAA9519436.1"/>
    </source>
</evidence>
<dbReference type="AlphaFoldDB" id="A0A6J4TCG1"/>
<protein>
    <submittedName>
        <fullName evidence="1">Uncharacterized protein</fullName>
    </submittedName>
</protein>
<reference evidence="1" key="1">
    <citation type="submission" date="2020-02" db="EMBL/GenBank/DDBJ databases">
        <authorList>
            <person name="Meier V. D."/>
        </authorList>
    </citation>
    <scope>NUCLEOTIDE SEQUENCE</scope>
    <source>
        <strain evidence="1">AVDCRST_MAG12</strain>
    </source>
</reference>
<organism evidence="1">
    <name type="scientific">uncultured Rubrobacteraceae bacterium</name>
    <dbReference type="NCBI Taxonomy" id="349277"/>
    <lineage>
        <taxon>Bacteria</taxon>
        <taxon>Bacillati</taxon>
        <taxon>Actinomycetota</taxon>
        <taxon>Rubrobacteria</taxon>
        <taxon>Rubrobacterales</taxon>
        <taxon>Rubrobacteraceae</taxon>
        <taxon>environmental samples</taxon>
    </lineage>
</organism>
<dbReference type="EMBL" id="CADCVK010000518">
    <property type="protein sequence ID" value="CAA9519436.1"/>
    <property type="molecule type" value="Genomic_DNA"/>
</dbReference>
<name>A0A6J4TCG1_9ACTN</name>
<feature type="non-terminal residue" evidence="1">
    <location>
        <position position="1"/>
    </location>
</feature>
<proteinExistence type="predicted"/>
<gene>
    <name evidence="1" type="ORF">AVDCRST_MAG12-3688</name>
</gene>